<dbReference type="EMBL" id="CP039631">
    <property type="protein sequence ID" value="QCG66773.1"/>
    <property type="molecule type" value="Genomic_DNA"/>
</dbReference>
<sequence>MKRLVVKSLGIKYARHVVFENASLTIEAGSISGLLGPNGSGKTTFFDAVCRLKKINSGEISNSFSRLLYLSQIIATPPVLRMFDVFKMMMLFCSDTKVTQKHALEKIEKWSPGIAERYCEIWKKKSSLCSYGEKRWFFTLSLLSVNADLVILDEPTAGVDPEFRYHIWKCLEGAAAEGVAVLVSSHNVDEIVAHCDDFYMLSQQRFNRFTDAQGFMNAYGASSLDEAFIHAASLPKG</sequence>
<dbReference type="InterPro" id="IPR027417">
    <property type="entry name" value="P-loop_NTPase"/>
</dbReference>
<dbReference type="PANTHER" id="PTHR43038">
    <property type="entry name" value="ATP-BINDING CASSETTE, SUB-FAMILY H, MEMBER 1"/>
    <property type="match status" value="1"/>
</dbReference>
<dbReference type="PANTHER" id="PTHR43038:SF3">
    <property type="entry name" value="ABC TRANSPORTER G FAMILY MEMBER 20 ISOFORM X1"/>
    <property type="match status" value="1"/>
</dbReference>
<evidence type="ECO:0000313" key="4">
    <source>
        <dbReference type="Proteomes" id="UP000298274"/>
    </source>
</evidence>
<dbReference type="OrthoDB" id="2968466at2"/>
<dbReference type="Gene3D" id="3.40.50.300">
    <property type="entry name" value="P-loop containing nucleotide triphosphate hydrolases"/>
    <property type="match status" value="1"/>
</dbReference>
<feature type="domain" description="ABC transporter" evidence="1">
    <location>
        <begin position="4"/>
        <end position="228"/>
    </location>
</feature>
<dbReference type="Proteomes" id="UP000298274">
    <property type="component" value="Chromosome"/>
</dbReference>
<reference evidence="2 5" key="2">
    <citation type="journal article" date="2020" name="Front. Microbiol.">
        <title>Genetic Organization of the aprX-lipA2 Operon Affects the Proteolytic Potential of Pseudomonas Species in Milk.</title>
        <authorList>
            <person name="Maier C."/>
            <person name="Huptas C."/>
            <person name="von Neubeck M."/>
            <person name="Scherer S."/>
            <person name="Wenning M."/>
            <person name="Lucking G."/>
        </authorList>
    </citation>
    <scope>NUCLEOTIDE SEQUENCE [LARGE SCALE GENOMIC DNA]</scope>
    <source>
        <strain evidence="2 5">WS 4671</strain>
    </source>
</reference>
<evidence type="ECO:0000259" key="1">
    <source>
        <dbReference type="PROSITE" id="PS50893"/>
    </source>
</evidence>
<dbReference type="PROSITE" id="PS50893">
    <property type="entry name" value="ABC_TRANSPORTER_2"/>
    <property type="match status" value="1"/>
</dbReference>
<reference evidence="3" key="3">
    <citation type="submission" date="2020-01" db="EMBL/GenBank/DDBJ databases">
        <title>Complete genome sequence of Pseudomonas veronii strain PVy, a versatile degrader capable of using multiple contaminants as sole carbon sources.</title>
        <authorList>
            <person name="Lopez-Echartea E."/>
            <person name="Ridl J."/>
            <person name="Pajer P."/>
            <person name="Strejcek M."/>
            <person name="Suman J."/>
            <person name="Uhlik O."/>
        </authorList>
    </citation>
    <scope>NUCLEOTIDE SEQUENCE</scope>
    <source>
        <strain evidence="3">Pvy</strain>
    </source>
</reference>
<evidence type="ECO:0000313" key="2">
    <source>
        <dbReference type="EMBL" id="NMX94993.1"/>
    </source>
</evidence>
<dbReference type="EMBL" id="JAAQWE010000001">
    <property type="protein sequence ID" value="NMX94993.1"/>
    <property type="molecule type" value="Genomic_DNA"/>
</dbReference>
<name>A0A0R3AEL1_PSEVE</name>
<dbReference type="RefSeq" id="WP_017847537.1">
    <property type="nucleotide sequence ID" value="NZ_CP039631.3"/>
</dbReference>
<dbReference type="AlphaFoldDB" id="A0A0R3AEL1"/>
<dbReference type="Proteomes" id="UP000552560">
    <property type="component" value="Unassembled WGS sequence"/>
</dbReference>
<dbReference type="InterPro" id="IPR003439">
    <property type="entry name" value="ABC_transporter-like_ATP-bd"/>
</dbReference>
<dbReference type="GO" id="GO:0016887">
    <property type="term" value="F:ATP hydrolysis activity"/>
    <property type="evidence" value="ECO:0007669"/>
    <property type="project" value="InterPro"/>
</dbReference>
<organism evidence="2 5">
    <name type="scientific">Pseudomonas veronii</name>
    <dbReference type="NCBI Taxonomy" id="76761"/>
    <lineage>
        <taxon>Bacteria</taxon>
        <taxon>Pseudomonadati</taxon>
        <taxon>Pseudomonadota</taxon>
        <taxon>Gammaproteobacteria</taxon>
        <taxon>Pseudomonadales</taxon>
        <taxon>Pseudomonadaceae</taxon>
        <taxon>Pseudomonas</taxon>
    </lineage>
</organism>
<protein>
    <submittedName>
        <fullName evidence="2">AAA family ATPase</fullName>
    </submittedName>
</protein>
<accession>A0A0R3AEL1</accession>
<evidence type="ECO:0000313" key="3">
    <source>
        <dbReference type="EMBL" id="QCG66773.1"/>
    </source>
</evidence>
<evidence type="ECO:0000313" key="5">
    <source>
        <dbReference type="Proteomes" id="UP000552560"/>
    </source>
</evidence>
<reference evidence="4" key="1">
    <citation type="submission" date="2019-04" db="EMBL/GenBank/DDBJ databases">
        <title>Complete genome sequence of Pseudomonas veronii strain PVy, a versatile degrader capable of using multiple contaminants as sole carbon sources.</title>
        <authorList>
            <person name="Lopez-Echartea E."/>
            <person name="Ridl J."/>
            <person name="Pajer P."/>
            <person name="Strejcek M."/>
            <person name="Suman J."/>
            <person name="Uhlik O."/>
        </authorList>
    </citation>
    <scope>NUCLEOTIDE SEQUENCE [LARGE SCALE GENOMIC DNA]</scope>
    <source>
        <strain evidence="4">Pvy</strain>
    </source>
</reference>
<proteinExistence type="predicted"/>
<dbReference type="Pfam" id="PF00005">
    <property type="entry name" value="ABC_tran"/>
    <property type="match status" value="1"/>
</dbReference>
<dbReference type="SUPFAM" id="SSF52540">
    <property type="entry name" value="P-loop containing nucleoside triphosphate hydrolases"/>
    <property type="match status" value="1"/>
</dbReference>
<dbReference type="GO" id="GO:0005524">
    <property type="term" value="F:ATP binding"/>
    <property type="evidence" value="ECO:0007669"/>
    <property type="project" value="InterPro"/>
</dbReference>
<gene>
    <name evidence="3" type="ORF">E4167_19080</name>
    <name evidence="2" type="ORF">HBO43_00125</name>
</gene>